<sequence>MDALVAAAFAALVLGVAGSLVPLLPSGLLSLVGVGLYWTQTGRPSVLVVGALAGLATLAMLVDWLAGVIGARASGVDTRTAVLAGGVGFAAMLVSGPVGLLAGVAGVVFVVDVRDSMDIAASARRAGYATVGVIGSAAMQVVLTVVVLVAVAWVQFA</sequence>
<dbReference type="InterPro" id="IPR007403">
    <property type="entry name" value="DUF456"/>
</dbReference>
<feature type="transmembrane region" description="Helical" evidence="1">
    <location>
        <begin position="131"/>
        <end position="154"/>
    </location>
</feature>
<evidence type="ECO:0000313" key="5">
    <source>
        <dbReference type="Proteomes" id="UP000323075"/>
    </source>
</evidence>
<dbReference type="EMBL" id="CP038631">
    <property type="protein sequence ID" value="QCC44981.1"/>
    <property type="molecule type" value="Genomic_DNA"/>
</dbReference>
<keyword evidence="1" id="KW-1133">Transmembrane helix</keyword>
<dbReference type="Pfam" id="PF04306">
    <property type="entry name" value="DUF456"/>
    <property type="match status" value="1"/>
</dbReference>
<feature type="transmembrane region" description="Helical" evidence="1">
    <location>
        <begin position="46"/>
        <end position="69"/>
    </location>
</feature>
<accession>A0A4D6GTR7</accession>
<dbReference type="Proteomes" id="UP000296216">
    <property type="component" value="Chromosome"/>
</dbReference>
<dbReference type="GeneID" id="68693930"/>
<reference evidence="3 5" key="2">
    <citation type="submission" date="2019-07" db="EMBL/GenBank/DDBJ databases">
        <title>Genomic Encyclopedia of Archaeal and Bacterial Type Strains, Phase II (KMG-II): from individual species to whole genera.</title>
        <authorList>
            <person name="Goeker M."/>
        </authorList>
    </citation>
    <scope>NUCLEOTIDE SEQUENCE [LARGE SCALE GENOMIC DNA]</scope>
    <source>
        <strain evidence="3 5">DSM 3754</strain>
    </source>
</reference>
<reference evidence="2 4" key="1">
    <citation type="journal article" date="2019" name="Microbiol. Resour. Announc.">
        <title>The Genome Sequence of the Halobacterium salinarum Type Strain Is Closely Related to That of Laboratory Strains NRC-1 and R1.</title>
        <authorList>
            <person name="Pfeiffer F."/>
            <person name="Marchfelder A."/>
            <person name="Habermann B."/>
            <person name="Dyall-Smith M.L."/>
        </authorList>
    </citation>
    <scope>NUCLEOTIDE SEQUENCE [LARGE SCALE GENOMIC DNA]</scope>
    <source>
        <strain evidence="2">91-R6</strain>
        <strain evidence="4">ATCC 33171 / DSM 3754 / JCM 8978 / NBRC 102687 / NCIMB 764 / 91-R6</strain>
    </source>
</reference>
<proteinExistence type="predicted"/>
<dbReference type="EMBL" id="VRYN01000003">
    <property type="protein sequence ID" value="TYO76093.1"/>
    <property type="molecule type" value="Genomic_DNA"/>
</dbReference>
<reference evidence="2" key="3">
    <citation type="journal article" name="MicrobiologyOpen">
        <title>Whole-genome comparison between the type strain of Halobacterium salinarum (DSM 3754(T)) and the laboratory strains R1 and NRC-1.</title>
        <authorList>
            <person name="Pfeiffer F."/>
            <person name="Losensky G."/>
            <person name="Marchfelder A."/>
            <person name="Habermann B."/>
            <person name="Dyall-Smith M."/>
        </authorList>
    </citation>
    <scope>NUCLEOTIDE SEQUENCE</scope>
    <source>
        <strain evidence="2">91-R6</strain>
    </source>
</reference>
<evidence type="ECO:0000313" key="4">
    <source>
        <dbReference type="Proteomes" id="UP000296216"/>
    </source>
</evidence>
<evidence type="ECO:0000313" key="3">
    <source>
        <dbReference type="EMBL" id="TYO76093.1"/>
    </source>
</evidence>
<evidence type="ECO:0000256" key="1">
    <source>
        <dbReference type="SAM" id="Phobius"/>
    </source>
</evidence>
<organism evidence="2 4">
    <name type="scientific">Halobacterium salinarum (strain ATCC 33171 / DSM 3754 / JCM 8978 / NBRC 102687 / NCIMB 764 / 91-R6)</name>
    <dbReference type="NCBI Taxonomy" id="2597657"/>
    <lineage>
        <taxon>Archaea</taxon>
        <taxon>Methanobacteriati</taxon>
        <taxon>Methanobacteriota</taxon>
        <taxon>Stenosarchaea group</taxon>
        <taxon>Halobacteria</taxon>
        <taxon>Halobacteriales</taxon>
        <taxon>Halobacteriaceae</taxon>
        <taxon>Halobacterium</taxon>
    </lineage>
</organism>
<name>A0A4D6GTR7_HALS9</name>
<gene>
    <name evidence="3" type="ORF">APQ99_01648</name>
    <name evidence="2" type="ORF">HBSAL_06625</name>
</gene>
<evidence type="ECO:0000313" key="2">
    <source>
        <dbReference type="EMBL" id="QCC44981.1"/>
    </source>
</evidence>
<keyword evidence="1" id="KW-0472">Membrane</keyword>
<protein>
    <submittedName>
        <fullName evidence="2">DUF456 family protein</fullName>
    </submittedName>
</protein>
<dbReference type="RefSeq" id="WP_010902830.1">
    <property type="nucleotide sequence ID" value="NZ_VRYN01000003.1"/>
</dbReference>
<feature type="transmembrane region" description="Helical" evidence="1">
    <location>
        <begin position="81"/>
        <end position="111"/>
    </location>
</feature>
<dbReference type="AlphaFoldDB" id="A0A4D6GTR7"/>
<dbReference type="Proteomes" id="UP000323075">
    <property type="component" value="Unassembled WGS sequence"/>
</dbReference>
<keyword evidence="1" id="KW-0812">Transmembrane</keyword>